<keyword evidence="1 8" id="KW-0963">Cytoplasm</keyword>
<accession>A0A7S1LVL4</accession>
<proteinExistence type="inferred from homology"/>
<name>A0A7S1LVL4_NEODS</name>
<comment type="catalytic activity">
    <reaction evidence="7 8">
        <text>cytidine(32)/guanosine(34) in tRNA + 2 S-adenosyl-L-methionine = 2'-O-methylcytidine(32)/2'-O-methylguanosine(34) in tRNA + 2 S-adenosyl-L-homocysteine + 2 H(+)</text>
        <dbReference type="Rhea" id="RHEA:42396"/>
        <dbReference type="Rhea" id="RHEA-COMP:10246"/>
        <dbReference type="Rhea" id="RHEA-COMP:10247"/>
        <dbReference type="ChEBI" id="CHEBI:15378"/>
        <dbReference type="ChEBI" id="CHEBI:57856"/>
        <dbReference type="ChEBI" id="CHEBI:59789"/>
        <dbReference type="ChEBI" id="CHEBI:74269"/>
        <dbReference type="ChEBI" id="CHEBI:74445"/>
        <dbReference type="ChEBI" id="CHEBI:74495"/>
        <dbReference type="ChEBI" id="CHEBI:82748"/>
        <dbReference type="EC" id="2.1.1.205"/>
    </reaction>
</comment>
<dbReference type="GO" id="GO:0005737">
    <property type="term" value="C:cytoplasm"/>
    <property type="evidence" value="ECO:0007669"/>
    <property type="project" value="UniProtKB-SubCell"/>
</dbReference>
<feature type="active site" description="Proton acceptor" evidence="8">
    <location>
        <position position="175"/>
    </location>
</feature>
<dbReference type="InterPro" id="IPR029063">
    <property type="entry name" value="SAM-dependent_MTases_sf"/>
</dbReference>
<gene>
    <name evidence="10" type="ORF">NDES1114_LOCUS14133</name>
</gene>
<dbReference type="InterPro" id="IPR028590">
    <property type="entry name" value="RNA_methyltr_E_TRM7"/>
</dbReference>
<feature type="binding site" evidence="8">
    <location>
        <position position="53"/>
    </location>
    <ligand>
        <name>S-adenosyl-L-methionine</name>
        <dbReference type="ChEBI" id="CHEBI:59789"/>
    </ligand>
</feature>
<keyword evidence="6 8" id="KW-0819">tRNA processing</keyword>
<dbReference type="PANTHER" id="PTHR10920">
    <property type="entry name" value="RIBOSOMAL RNA METHYLTRANSFERASE"/>
    <property type="match status" value="1"/>
</dbReference>
<dbReference type="FunFam" id="3.40.50.150:FF:000220">
    <property type="entry name" value="CAMK protein kinase"/>
    <property type="match status" value="1"/>
</dbReference>
<dbReference type="GO" id="GO:0002181">
    <property type="term" value="P:cytoplasmic translation"/>
    <property type="evidence" value="ECO:0007669"/>
    <property type="project" value="UniProtKB-UniRule"/>
</dbReference>
<dbReference type="GO" id="GO:0006364">
    <property type="term" value="P:rRNA processing"/>
    <property type="evidence" value="ECO:0007669"/>
    <property type="project" value="UniProtKB-KW"/>
</dbReference>
<dbReference type="AlphaFoldDB" id="A0A7S1LVL4"/>
<evidence type="ECO:0000256" key="6">
    <source>
        <dbReference type="ARBA" id="ARBA00022694"/>
    </source>
</evidence>
<dbReference type="SUPFAM" id="SSF53335">
    <property type="entry name" value="S-adenosyl-L-methionine-dependent methyltransferases"/>
    <property type="match status" value="1"/>
</dbReference>
<feature type="binding site" evidence="8">
    <location>
        <position position="135"/>
    </location>
    <ligand>
        <name>S-adenosyl-L-methionine</name>
        <dbReference type="ChEBI" id="CHEBI:59789"/>
    </ligand>
</feature>
<evidence type="ECO:0000256" key="7">
    <source>
        <dbReference type="ARBA" id="ARBA00048902"/>
    </source>
</evidence>
<feature type="domain" description="Ribosomal RNA methyltransferase FtsJ" evidence="9">
    <location>
        <begin position="21"/>
        <end position="218"/>
    </location>
</feature>
<evidence type="ECO:0000259" key="9">
    <source>
        <dbReference type="Pfam" id="PF01728"/>
    </source>
</evidence>
<keyword evidence="5 8" id="KW-0949">S-adenosyl-L-methionine</keyword>
<evidence type="ECO:0000256" key="1">
    <source>
        <dbReference type="ARBA" id="ARBA00022490"/>
    </source>
</evidence>
<sequence>MGRASKDKRDMYYRKAKEEGYRARSAYKLLQIDESFHIFDGVTRAVDLCAAPGSWSQVLATRLPENLAKAKAAAADDADATAALAEEECRIVAVDLQDMAPIPGVRIFQGDITTTATADKIISLLGCKAQLVVCDGAPDVTGLHELDEYVQHQLLLAAQNISTFVLAPGGTFVAKIFRGPNTPFLCAKLQLFFRDVTVVKPKSSRNASMESFVLCQGYQPPEGFVPSMFDPLTLEHGFEEGTINATFAPFLACGSLDGFDADACYVARAVEEAGGDAAAPAARAATAGNDYREAVRATMEAYADSAA</sequence>
<evidence type="ECO:0000256" key="2">
    <source>
        <dbReference type="ARBA" id="ARBA00022552"/>
    </source>
</evidence>
<evidence type="ECO:0000256" key="5">
    <source>
        <dbReference type="ARBA" id="ARBA00022691"/>
    </source>
</evidence>
<reference evidence="10" key="1">
    <citation type="submission" date="2021-01" db="EMBL/GenBank/DDBJ databases">
        <authorList>
            <person name="Corre E."/>
            <person name="Pelletier E."/>
            <person name="Niang G."/>
            <person name="Scheremetjew M."/>
            <person name="Finn R."/>
            <person name="Kale V."/>
            <person name="Holt S."/>
            <person name="Cochrane G."/>
            <person name="Meng A."/>
            <person name="Brown T."/>
            <person name="Cohen L."/>
        </authorList>
    </citation>
    <scope>NUCLEOTIDE SEQUENCE</scope>
    <source>
        <strain evidence="10">CCAP 1951/1</strain>
    </source>
</reference>
<dbReference type="PANTHER" id="PTHR10920:SF12">
    <property type="entry name" value="TRNA (CYTIDINE(32)_GUANOSINE(34)-2'-O)-METHYLTRANSFERASE-RELATED"/>
    <property type="match status" value="1"/>
</dbReference>
<evidence type="ECO:0000256" key="3">
    <source>
        <dbReference type="ARBA" id="ARBA00022603"/>
    </source>
</evidence>
<evidence type="ECO:0000256" key="4">
    <source>
        <dbReference type="ARBA" id="ARBA00022679"/>
    </source>
</evidence>
<protein>
    <recommendedName>
        <fullName evidence="8">Putative tRNA (cytidine(32)/guanosine(34)-2'-O)-methyltransferase</fullName>
        <ecNumber evidence="8">2.1.1.205</ecNumber>
    </recommendedName>
    <alternativeName>
        <fullName evidence="8">2'-O-ribose RNA methyltransferase TRM7 homolog</fullName>
    </alternativeName>
</protein>
<dbReference type="GO" id="GO:0002128">
    <property type="term" value="P:tRNA nucleoside ribose methylation"/>
    <property type="evidence" value="ECO:0007669"/>
    <property type="project" value="UniProtKB-UniRule"/>
</dbReference>
<evidence type="ECO:0000256" key="8">
    <source>
        <dbReference type="HAMAP-Rule" id="MF_03162"/>
    </source>
</evidence>
<keyword evidence="2" id="KW-0698">rRNA processing</keyword>
<dbReference type="InterPro" id="IPR002877">
    <property type="entry name" value="RNA_MeTrfase_FtsJ_dom"/>
</dbReference>
<dbReference type="Gene3D" id="3.40.50.150">
    <property type="entry name" value="Vaccinia Virus protein VP39"/>
    <property type="match status" value="1"/>
</dbReference>
<dbReference type="HAMAP" id="MF_01547">
    <property type="entry name" value="RNA_methyltr_E"/>
    <property type="match status" value="1"/>
</dbReference>
<dbReference type="EC" id="2.1.1.205" evidence="8"/>
<comment type="subcellular location">
    <subcellularLocation>
        <location evidence="8">Cytoplasm</location>
    </subcellularLocation>
</comment>
<dbReference type="InterPro" id="IPR050082">
    <property type="entry name" value="RNA_methyltr_RlmE"/>
</dbReference>
<evidence type="ECO:0000313" key="10">
    <source>
        <dbReference type="EMBL" id="CAD9114853.1"/>
    </source>
</evidence>
<comment type="function">
    <text evidence="8">Methylates the 2'-O-ribose of nucleotides at positions 32 and 34 of the tRNA anticodon loop of substrate tRNAs.</text>
</comment>
<keyword evidence="3 8" id="KW-0489">Methyltransferase</keyword>
<feature type="binding site" evidence="8">
    <location>
        <position position="95"/>
    </location>
    <ligand>
        <name>S-adenosyl-L-methionine</name>
        <dbReference type="ChEBI" id="CHEBI:59789"/>
    </ligand>
</feature>
<organism evidence="10">
    <name type="scientific">Neobodo designis</name>
    <name type="common">Flagellated protozoan</name>
    <name type="synonym">Bodo designis</name>
    <dbReference type="NCBI Taxonomy" id="312471"/>
    <lineage>
        <taxon>Eukaryota</taxon>
        <taxon>Discoba</taxon>
        <taxon>Euglenozoa</taxon>
        <taxon>Kinetoplastea</taxon>
        <taxon>Metakinetoplastina</taxon>
        <taxon>Neobodonida</taxon>
        <taxon>Neobodo</taxon>
    </lineage>
</organism>
<dbReference type="HAMAP" id="MF_03162">
    <property type="entry name" value="RNA_methyltr_E_TRM7"/>
    <property type="match status" value="1"/>
</dbReference>
<comment type="similarity">
    <text evidence="8">Belongs to the class I-like SAM-binding methyltransferase superfamily. RNA methyltransferase RlmE family. TRM7 subfamily.</text>
</comment>
<dbReference type="InterPro" id="IPR015507">
    <property type="entry name" value="rRNA-MeTfrase_E"/>
</dbReference>
<feature type="binding site" evidence="8">
    <location>
        <position position="111"/>
    </location>
    <ligand>
        <name>S-adenosyl-L-methionine</name>
        <dbReference type="ChEBI" id="CHEBI:59789"/>
    </ligand>
</feature>
<feature type="binding site" evidence="8">
    <location>
        <position position="55"/>
    </location>
    <ligand>
        <name>S-adenosyl-L-methionine</name>
        <dbReference type="ChEBI" id="CHEBI:59789"/>
    </ligand>
</feature>
<dbReference type="Pfam" id="PF01728">
    <property type="entry name" value="FtsJ"/>
    <property type="match status" value="1"/>
</dbReference>
<dbReference type="GO" id="GO:0106340">
    <property type="term" value="F:tRNA (guanosine(34)-2'-O)-methyltransferase activity"/>
    <property type="evidence" value="ECO:0007669"/>
    <property type="project" value="UniProtKB-ARBA"/>
</dbReference>
<keyword evidence="4 8" id="KW-0808">Transferase</keyword>
<dbReference type="EMBL" id="HBGF01021403">
    <property type="protein sequence ID" value="CAD9114853.1"/>
    <property type="molecule type" value="Transcribed_RNA"/>
</dbReference>